<evidence type="ECO:0000256" key="1">
    <source>
        <dbReference type="SAM" id="MobiDB-lite"/>
    </source>
</evidence>
<proteinExistence type="predicted"/>
<organism evidence="2 3">
    <name type="scientific">Ramlibacter monticola</name>
    <dbReference type="NCBI Taxonomy" id="1926872"/>
    <lineage>
        <taxon>Bacteria</taxon>
        <taxon>Pseudomonadati</taxon>
        <taxon>Pseudomonadota</taxon>
        <taxon>Betaproteobacteria</taxon>
        <taxon>Burkholderiales</taxon>
        <taxon>Comamonadaceae</taxon>
        <taxon>Ramlibacter</taxon>
    </lineage>
</organism>
<dbReference type="AlphaFoldDB" id="A0A937CUI8"/>
<dbReference type="RefSeq" id="WP_201675286.1">
    <property type="nucleotide sequence ID" value="NZ_JAEQNE010000003.1"/>
</dbReference>
<feature type="compositionally biased region" description="Pro residues" evidence="1">
    <location>
        <begin position="78"/>
        <end position="92"/>
    </location>
</feature>
<gene>
    <name evidence="2" type="ORF">JJ685_16155</name>
</gene>
<name>A0A937CUI8_9BURK</name>
<reference evidence="2 3" key="1">
    <citation type="journal article" date="2017" name="Int. J. Syst. Evol. Microbiol.">
        <title>Ramlibacter monticola sp. nov., isolated from forest soil.</title>
        <authorList>
            <person name="Chaudhary D.K."/>
            <person name="Kim J."/>
        </authorList>
    </citation>
    <scope>NUCLEOTIDE SEQUENCE [LARGE SCALE GENOMIC DNA]</scope>
    <source>
        <strain evidence="2 3">KACC 19175</strain>
    </source>
</reference>
<evidence type="ECO:0000313" key="2">
    <source>
        <dbReference type="EMBL" id="MBL0392674.1"/>
    </source>
</evidence>
<dbReference type="Proteomes" id="UP000599109">
    <property type="component" value="Unassembled WGS sequence"/>
</dbReference>
<feature type="region of interest" description="Disordered" evidence="1">
    <location>
        <begin position="78"/>
        <end position="115"/>
    </location>
</feature>
<keyword evidence="3" id="KW-1185">Reference proteome</keyword>
<sequence length="115" mass="12277">MTLAPIRRLIAARQLGWLLALALWLPMAQWAAATHALLHLHASVSEQHDRPAQLPDSCETCVVAAAVTGAAPVAEFSPPEPLQLPELQPPARPTSFVPLSPRAGYDSRAPPSLHA</sequence>
<evidence type="ECO:0008006" key="4">
    <source>
        <dbReference type="Google" id="ProtNLM"/>
    </source>
</evidence>
<dbReference type="EMBL" id="JAEQNE010000003">
    <property type="protein sequence ID" value="MBL0392674.1"/>
    <property type="molecule type" value="Genomic_DNA"/>
</dbReference>
<protein>
    <recommendedName>
        <fullName evidence="4">DUF2946 domain-containing protein</fullName>
    </recommendedName>
</protein>
<evidence type="ECO:0000313" key="3">
    <source>
        <dbReference type="Proteomes" id="UP000599109"/>
    </source>
</evidence>
<comment type="caution">
    <text evidence="2">The sequence shown here is derived from an EMBL/GenBank/DDBJ whole genome shotgun (WGS) entry which is preliminary data.</text>
</comment>
<accession>A0A937CUI8</accession>